<dbReference type="STRING" id="1037660.A0A066WBQ3"/>
<dbReference type="OMA" id="IYTFYVW"/>
<feature type="transmembrane region" description="Helical" evidence="6">
    <location>
        <begin position="7"/>
        <end position="26"/>
    </location>
</feature>
<reference evidence="8 9" key="1">
    <citation type="submission" date="2014-05" db="EMBL/GenBank/DDBJ databases">
        <title>Draft genome sequence of a rare smut relative, Tilletiaria anomala UBC 951.</title>
        <authorList>
            <consortium name="DOE Joint Genome Institute"/>
            <person name="Toome M."/>
            <person name="Kuo A."/>
            <person name="Henrissat B."/>
            <person name="Lipzen A."/>
            <person name="Tritt A."/>
            <person name="Yoshinaga Y."/>
            <person name="Zane M."/>
            <person name="Barry K."/>
            <person name="Grigoriev I.V."/>
            <person name="Spatafora J.W."/>
            <person name="Aimea M.C."/>
        </authorList>
    </citation>
    <scope>NUCLEOTIDE SEQUENCE [LARGE SCALE GENOMIC DNA]</scope>
    <source>
        <strain evidence="8 9">UBC 951</strain>
    </source>
</reference>
<evidence type="ECO:0000256" key="4">
    <source>
        <dbReference type="ARBA" id="ARBA00023136"/>
    </source>
</evidence>
<keyword evidence="9" id="KW-1185">Reference proteome</keyword>
<dbReference type="OrthoDB" id="10032492at2759"/>
<dbReference type="GO" id="GO:0005886">
    <property type="term" value="C:plasma membrane"/>
    <property type="evidence" value="ECO:0007669"/>
    <property type="project" value="TreeGrafter"/>
</dbReference>
<gene>
    <name evidence="8" type="ORF">K437DRAFT_56073</name>
</gene>
<evidence type="ECO:0000256" key="6">
    <source>
        <dbReference type="SAM" id="Phobius"/>
    </source>
</evidence>
<dbReference type="RefSeq" id="XP_013244673.1">
    <property type="nucleotide sequence ID" value="XM_013389219.1"/>
</dbReference>
<protein>
    <recommendedName>
        <fullName evidence="7">CWH43-like N-terminal domain-containing protein</fullName>
    </recommendedName>
</protein>
<dbReference type="PANTHER" id="PTHR21324">
    <property type="entry name" value="FASTING-INDUCIBLE INTEGRAL MEMBRANE PROTEIN TM6P1-RELATED"/>
    <property type="match status" value="1"/>
</dbReference>
<feature type="transmembrane region" description="Helical" evidence="6">
    <location>
        <begin position="158"/>
        <end position="184"/>
    </location>
</feature>
<organism evidence="8 9">
    <name type="scientific">Tilletiaria anomala (strain ATCC 24038 / CBS 436.72 / UBC 951)</name>
    <dbReference type="NCBI Taxonomy" id="1037660"/>
    <lineage>
        <taxon>Eukaryota</taxon>
        <taxon>Fungi</taxon>
        <taxon>Dikarya</taxon>
        <taxon>Basidiomycota</taxon>
        <taxon>Ustilaginomycotina</taxon>
        <taxon>Exobasidiomycetes</taxon>
        <taxon>Georgefischeriales</taxon>
        <taxon>Tilletiariaceae</taxon>
        <taxon>Tilletiaria</taxon>
    </lineage>
</organism>
<evidence type="ECO:0000256" key="1">
    <source>
        <dbReference type="ARBA" id="ARBA00004127"/>
    </source>
</evidence>
<proteinExistence type="predicted"/>
<feature type="transmembrane region" description="Helical" evidence="6">
    <location>
        <begin position="53"/>
        <end position="72"/>
    </location>
</feature>
<keyword evidence="2 6" id="KW-0812">Transmembrane</keyword>
<feature type="transmembrane region" description="Helical" evidence="6">
    <location>
        <begin position="204"/>
        <end position="225"/>
    </location>
</feature>
<dbReference type="GO" id="GO:0012505">
    <property type="term" value="C:endomembrane system"/>
    <property type="evidence" value="ECO:0007669"/>
    <property type="project" value="UniProtKB-SubCell"/>
</dbReference>
<comment type="caution">
    <text evidence="8">The sequence shown here is derived from an EMBL/GenBank/DDBJ whole genome shotgun (WGS) entry which is preliminary data.</text>
</comment>
<dbReference type="InterPro" id="IPR050911">
    <property type="entry name" value="DRAM/TMEM150_Autophagy_Mod"/>
</dbReference>
<dbReference type="HOGENOM" id="CLU_050573_2_1_1"/>
<comment type="subcellular location">
    <subcellularLocation>
        <location evidence="1">Endomembrane system</location>
        <topology evidence="1">Multi-pass membrane protein</topology>
    </subcellularLocation>
</comment>
<dbReference type="Pfam" id="PF10277">
    <property type="entry name" value="Frag1"/>
    <property type="match status" value="1"/>
</dbReference>
<dbReference type="Proteomes" id="UP000027361">
    <property type="component" value="Unassembled WGS sequence"/>
</dbReference>
<keyword evidence="3 6" id="KW-1133">Transmembrane helix</keyword>
<dbReference type="InterPro" id="IPR019402">
    <property type="entry name" value="CWH43_N"/>
</dbReference>
<dbReference type="PANTHER" id="PTHR21324:SF2">
    <property type="entry name" value="EG:22E5.9 PROTEIN"/>
    <property type="match status" value="1"/>
</dbReference>
<evidence type="ECO:0000256" key="3">
    <source>
        <dbReference type="ARBA" id="ARBA00022989"/>
    </source>
</evidence>
<feature type="domain" description="CWH43-like N-terminal" evidence="7">
    <location>
        <begin position="4"/>
        <end position="229"/>
    </location>
</feature>
<dbReference type="InParanoid" id="A0A066WBQ3"/>
<feature type="transmembrane region" description="Helical" evidence="6">
    <location>
        <begin position="92"/>
        <end position="114"/>
    </location>
</feature>
<dbReference type="AlphaFoldDB" id="A0A066WBQ3"/>
<dbReference type="EMBL" id="JMSN01000017">
    <property type="protein sequence ID" value="KDN51337.1"/>
    <property type="molecule type" value="Genomic_DNA"/>
</dbReference>
<feature type="region of interest" description="Disordered" evidence="5">
    <location>
        <begin position="234"/>
        <end position="254"/>
    </location>
</feature>
<evidence type="ECO:0000313" key="8">
    <source>
        <dbReference type="EMBL" id="KDN51337.1"/>
    </source>
</evidence>
<evidence type="ECO:0000256" key="2">
    <source>
        <dbReference type="ARBA" id="ARBA00022692"/>
    </source>
</evidence>
<dbReference type="FunCoup" id="A0A066WBQ3">
    <property type="interactions" value="46"/>
</dbReference>
<keyword evidence="4 6" id="KW-0472">Membrane</keyword>
<name>A0A066WBQ3_TILAU</name>
<feature type="transmembrane region" description="Helical" evidence="6">
    <location>
        <begin position="126"/>
        <end position="146"/>
    </location>
</feature>
<evidence type="ECO:0000313" key="9">
    <source>
        <dbReference type="Proteomes" id="UP000027361"/>
    </source>
</evidence>
<evidence type="ECO:0000256" key="5">
    <source>
        <dbReference type="SAM" id="MobiDB-lite"/>
    </source>
</evidence>
<sequence length="304" mass="33495">MGLYWIVPLLCALAWLTNLVGLLGFWRADNFRAYKRGEADIVFVSDIGAAHHAFFIGLSCTTAGLYILTVLIERQLRHSRRIPGSVRRRTTVFDVASVIFAIIGSLGLIFLSIFDAFDYSTVHWSMTVIFVFFVAVSVLFQLLQVFELAHGHPSGRGVLLATAIIKAIILGFSIIVSIIFATLYGTCRGKALPGDTRCNRITSVAAICEWTVAFLLFFFFLTYVADFAHPKQESQIDEPQARQSSMKEVENGNAASAVGHGHGPGYEYATAADCPVCLVHPHMHSQATLANENDAPQAQRQKPR</sequence>
<evidence type="ECO:0000259" key="7">
    <source>
        <dbReference type="Pfam" id="PF10277"/>
    </source>
</evidence>
<accession>A0A066WBQ3</accession>
<dbReference type="GeneID" id="25267613"/>